<dbReference type="Gene3D" id="3.40.630.10">
    <property type="entry name" value="Zn peptidases"/>
    <property type="match status" value="1"/>
</dbReference>
<dbReference type="InterPro" id="IPR036264">
    <property type="entry name" value="Bact_exopeptidase_dim_dom"/>
</dbReference>
<dbReference type="NCBIfam" id="NF005591">
    <property type="entry name" value="PRK07318.1"/>
    <property type="match status" value="1"/>
</dbReference>
<dbReference type="Proteomes" id="UP000824633">
    <property type="component" value="Chromosome"/>
</dbReference>
<dbReference type="SUPFAM" id="SSF55031">
    <property type="entry name" value="Bacterial exopeptidase dimerisation domain"/>
    <property type="match status" value="1"/>
</dbReference>
<keyword evidence="3" id="KW-0645">Protease</keyword>
<evidence type="ECO:0000313" key="10">
    <source>
        <dbReference type="Proteomes" id="UP000824633"/>
    </source>
</evidence>
<evidence type="ECO:0000256" key="6">
    <source>
        <dbReference type="ARBA" id="ARBA00022833"/>
    </source>
</evidence>
<dbReference type="NCBIfam" id="TIGR01887">
    <property type="entry name" value="dipeptidaselike"/>
    <property type="match status" value="1"/>
</dbReference>
<evidence type="ECO:0000256" key="5">
    <source>
        <dbReference type="ARBA" id="ARBA00022801"/>
    </source>
</evidence>
<evidence type="ECO:0000256" key="1">
    <source>
        <dbReference type="ARBA" id="ARBA00001947"/>
    </source>
</evidence>
<dbReference type="EMBL" id="AP024849">
    <property type="protein sequence ID" value="BCZ47738.1"/>
    <property type="molecule type" value="Genomic_DNA"/>
</dbReference>
<dbReference type="Gene3D" id="3.30.70.360">
    <property type="match status" value="2"/>
</dbReference>
<evidence type="ECO:0000256" key="2">
    <source>
        <dbReference type="ARBA" id="ARBA00006247"/>
    </source>
</evidence>
<dbReference type="InterPro" id="IPR050072">
    <property type="entry name" value="Peptidase_M20A"/>
</dbReference>
<evidence type="ECO:0000256" key="3">
    <source>
        <dbReference type="ARBA" id="ARBA00022670"/>
    </source>
</evidence>
<dbReference type="PANTHER" id="PTHR43808">
    <property type="entry name" value="ACETYLORNITHINE DEACETYLASE"/>
    <property type="match status" value="1"/>
</dbReference>
<keyword evidence="5" id="KW-0378">Hydrolase</keyword>
<dbReference type="PROSITE" id="PS00759">
    <property type="entry name" value="ARGE_DAPE_CPG2_2"/>
    <property type="match status" value="1"/>
</dbReference>
<comment type="cofactor">
    <cofactor evidence="1">
        <name>Zn(2+)</name>
        <dbReference type="ChEBI" id="CHEBI:29105"/>
    </cofactor>
</comment>
<organism evidence="9 10">
    <name type="scientific">Clostridium gelidum</name>
    <dbReference type="NCBI Taxonomy" id="704125"/>
    <lineage>
        <taxon>Bacteria</taxon>
        <taxon>Bacillati</taxon>
        <taxon>Bacillota</taxon>
        <taxon>Clostridia</taxon>
        <taxon>Eubacteriales</taxon>
        <taxon>Clostridiaceae</taxon>
        <taxon>Clostridium</taxon>
    </lineage>
</organism>
<dbReference type="InterPro" id="IPR002933">
    <property type="entry name" value="Peptidase_M20"/>
</dbReference>
<comment type="similarity">
    <text evidence="2">Belongs to the peptidase M20A family.</text>
</comment>
<dbReference type="InterPro" id="IPR001261">
    <property type="entry name" value="ArgE/DapE_CS"/>
</dbReference>
<evidence type="ECO:0000256" key="8">
    <source>
        <dbReference type="ARBA" id="ARBA00023049"/>
    </source>
</evidence>
<name>A0ABN6J3D5_9CLOT</name>
<keyword evidence="4" id="KW-0479">Metal-binding</keyword>
<protein>
    <submittedName>
        <fullName evidence="9">Dipeptidase PepV</fullName>
    </submittedName>
</protein>
<dbReference type="InterPro" id="IPR010964">
    <property type="entry name" value="M20A_pepV-rel"/>
</dbReference>
<reference evidence="10" key="1">
    <citation type="submission" date="2021-07" db="EMBL/GenBank/DDBJ databases">
        <title>Complete genome sequencing of a Clostridium isolate.</title>
        <authorList>
            <person name="Ueki A."/>
            <person name="Tonouchi A."/>
        </authorList>
    </citation>
    <scope>NUCLEOTIDE SEQUENCE [LARGE SCALE GENOMIC DNA]</scope>
    <source>
        <strain evidence="10">C5S11</strain>
    </source>
</reference>
<sequence>MYRKQIEDYFTTHKDEMLNDICSIIKIKSDREEAIKGMPFGKGPAKALEAALNLAEGMGFITKNYDNYVGTIDFSEKEKGLDILAHLDVVPASDDWVVTKPFEPLIKDGKLYGRGSADDKGPAIVALYALKAVKDLNIPLSKNVRLILGTDEECGSEDIDYYYKIEKEAPMTFSPDADFPVINIEKGRLASTFEAKFEEDVMLPRIVCVQSGVKANVVPDKATVTIEGFNNEEIKKYLEAVEKKTGIKFTVHEEANEKLIISAKGSGAHASTPEKGDNALTGILELLKDMPFAKSEGFNRLCEVQKLFPHGDFNGEASKVKMSDEISGELTISLNIFEYDTEGLSGVFDCRAPICATNENLRDVLRDTMKKENIILSSDDLTEAHHVSADSDFVRTLLKCYEKYSGRQGECLAIGGGTYVHHLKNGVAFGCTMPGTENNMHGNDEFANIDELVLSAKIFTQAIIDLCTS</sequence>
<keyword evidence="8" id="KW-0482">Metalloprotease</keyword>
<keyword evidence="10" id="KW-1185">Reference proteome</keyword>
<gene>
    <name evidence="9" type="ORF">psyc5s11_38050</name>
</gene>
<dbReference type="RefSeq" id="WP_224034059.1">
    <property type="nucleotide sequence ID" value="NZ_AP024849.1"/>
</dbReference>
<keyword evidence="7" id="KW-0224">Dipeptidase</keyword>
<keyword evidence="6" id="KW-0862">Zinc</keyword>
<dbReference type="PANTHER" id="PTHR43808:SF31">
    <property type="entry name" value="N-ACETYL-L-CITRULLINE DEACETYLASE"/>
    <property type="match status" value="1"/>
</dbReference>
<dbReference type="SUPFAM" id="SSF53187">
    <property type="entry name" value="Zn-dependent exopeptidases"/>
    <property type="match status" value="1"/>
</dbReference>
<accession>A0ABN6J3D5</accession>
<evidence type="ECO:0000256" key="4">
    <source>
        <dbReference type="ARBA" id="ARBA00022723"/>
    </source>
</evidence>
<evidence type="ECO:0000256" key="7">
    <source>
        <dbReference type="ARBA" id="ARBA00022997"/>
    </source>
</evidence>
<evidence type="ECO:0000313" key="9">
    <source>
        <dbReference type="EMBL" id="BCZ47738.1"/>
    </source>
</evidence>
<dbReference type="Pfam" id="PF01546">
    <property type="entry name" value="Peptidase_M20"/>
    <property type="match status" value="1"/>
</dbReference>
<proteinExistence type="inferred from homology"/>